<gene>
    <name evidence="1" type="ORF">S03H2_39072</name>
</gene>
<proteinExistence type="predicted"/>
<evidence type="ECO:0000313" key="1">
    <source>
        <dbReference type="EMBL" id="GAH47609.1"/>
    </source>
</evidence>
<dbReference type="SUPFAM" id="SSF52972">
    <property type="entry name" value="ITPase-like"/>
    <property type="match status" value="1"/>
</dbReference>
<dbReference type="Gene3D" id="3.90.950.10">
    <property type="match status" value="1"/>
</dbReference>
<feature type="non-terminal residue" evidence="1">
    <location>
        <position position="81"/>
    </location>
</feature>
<protein>
    <submittedName>
        <fullName evidence="1">Uncharacterized protein</fullName>
    </submittedName>
</protein>
<dbReference type="GO" id="GO:0009143">
    <property type="term" value="P:nucleoside triphosphate catabolic process"/>
    <property type="evidence" value="ECO:0007669"/>
    <property type="project" value="InterPro"/>
</dbReference>
<dbReference type="EMBL" id="BARU01024127">
    <property type="protein sequence ID" value="GAH47609.1"/>
    <property type="molecule type" value="Genomic_DNA"/>
</dbReference>
<dbReference type="InterPro" id="IPR002637">
    <property type="entry name" value="RdgB/HAM1"/>
</dbReference>
<dbReference type="Pfam" id="PF01725">
    <property type="entry name" value="Ham1p_like"/>
    <property type="match status" value="1"/>
</dbReference>
<reference evidence="1" key="1">
    <citation type="journal article" date="2014" name="Front. Microbiol.">
        <title>High frequency of phylogenetically diverse reductive dehalogenase-homologous genes in deep subseafloor sedimentary metagenomes.</title>
        <authorList>
            <person name="Kawai M."/>
            <person name="Futagami T."/>
            <person name="Toyoda A."/>
            <person name="Takaki Y."/>
            <person name="Nishi S."/>
            <person name="Hori S."/>
            <person name="Arai W."/>
            <person name="Tsubouchi T."/>
            <person name="Morono Y."/>
            <person name="Uchiyama I."/>
            <person name="Ito T."/>
            <person name="Fujiyama A."/>
            <person name="Inagaki F."/>
            <person name="Takami H."/>
        </authorList>
    </citation>
    <scope>NUCLEOTIDE SEQUENCE</scope>
    <source>
        <strain evidence="1">Expedition CK06-06</strain>
    </source>
</reference>
<comment type="caution">
    <text evidence="1">The sequence shown here is derived from an EMBL/GenBank/DDBJ whole genome shotgun (WGS) entry which is preliminary data.</text>
</comment>
<dbReference type="GO" id="GO:0047429">
    <property type="term" value="F:nucleoside triphosphate diphosphatase activity"/>
    <property type="evidence" value="ECO:0007669"/>
    <property type="project" value="InterPro"/>
</dbReference>
<dbReference type="InterPro" id="IPR029001">
    <property type="entry name" value="ITPase-like_fam"/>
</dbReference>
<dbReference type="AlphaFoldDB" id="X1H177"/>
<name>X1H177_9ZZZZ</name>
<accession>X1H177</accession>
<organism evidence="1">
    <name type="scientific">marine sediment metagenome</name>
    <dbReference type="NCBI Taxonomy" id="412755"/>
    <lineage>
        <taxon>unclassified sequences</taxon>
        <taxon>metagenomes</taxon>
        <taxon>ecological metagenomes</taxon>
    </lineage>
</organism>
<sequence length="81" mass="9408">MDDAKDTIYFITGNNYKFNEIERMFQKEKISYTLKQNTIDTTEIQAISIKEVALYKLNSVKGKLNNSYFIEDAGFLLISLL</sequence>